<keyword evidence="3" id="KW-0004">4Fe-4S</keyword>
<keyword evidence="5" id="KW-0408">Iron</keyword>
<evidence type="ECO:0000313" key="8">
    <source>
        <dbReference type="EMBL" id="TGE37616.1"/>
    </source>
</evidence>
<evidence type="ECO:0000256" key="1">
    <source>
        <dbReference type="ARBA" id="ARBA00001966"/>
    </source>
</evidence>
<reference evidence="8 9" key="1">
    <citation type="submission" date="2019-03" db="EMBL/GenBank/DDBJ databases">
        <title>Draft Genome Sequence of Desulfosporosinus fructosivorans Strain 63.6F, Isolated from Marine Sediment in the Baltic Sea.</title>
        <authorList>
            <person name="Hausmann B."/>
            <person name="Vandieken V."/>
            <person name="Pjevac P."/>
            <person name="Schreck K."/>
            <person name="Herbold C.W."/>
            <person name="Loy A."/>
        </authorList>
    </citation>
    <scope>NUCLEOTIDE SEQUENCE [LARGE SCALE GENOMIC DNA]</scope>
    <source>
        <strain evidence="8 9">63.6F</strain>
    </source>
</reference>
<evidence type="ECO:0000256" key="5">
    <source>
        <dbReference type="ARBA" id="ARBA00023004"/>
    </source>
</evidence>
<dbReference type="PANTHER" id="PTHR42989">
    <property type="entry name" value="HYDROGENASE-4 COMPONENT I"/>
    <property type="match status" value="1"/>
</dbReference>
<dbReference type="NCBIfam" id="NF005012">
    <property type="entry name" value="PRK06411.1"/>
    <property type="match status" value="1"/>
</dbReference>
<dbReference type="GO" id="GO:0008137">
    <property type="term" value="F:NADH dehydrogenase (ubiquinone) activity"/>
    <property type="evidence" value="ECO:0007669"/>
    <property type="project" value="InterPro"/>
</dbReference>
<dbReference type="EC" id="1.6.5.11" evidence="8"/>
<dbReference type="InterPro" id="IPR006138">
    <property type="entry name" value="NADH_UQ_OxRdtase_20Kd_su"/>
</dbReference>
<keyword evidence="4" id="KW-0479">Metal-binding</keyword>
<organism evidence="8 9">
    <name type="scientific">Desulfosporosinus fructosivorans</name>
    <dbReference type="NCBI Taxonomy" id="2018669"/>
    <lineage>
        <taxon>Bacteria</taxon>
        <taxon>Bacillati</taxon>
        <taxon>Bacillota</taxon>
        <taxon>Clostridia</taxon>
        <taxon>Eubacteriales</taxon>
        <taxon>Desulfitobacteriaceae</taxon>
        <taxon>Desulfosporosinus</taxon>
    </lineage>
</organism>
<comment type="caution">
    <text evidence="8">The sequence shown here is derived from an EMBL/GenBank/DDBJ whole genome shotgun (WGS) entry which is preliminary data.</text>
</comment>
<dbReference type="EMBL" id="SPQQ01000004">
    <property type="protein sequence ID" value="TGE37616.1"/>
    <property type="molecule type" value="Genomic_DNA"/>
</dbReference>
<dbReference type="PANTHER" id="PTHR42989:SF1">
    <property type="entry name" value="FORMATE HYDROGENLYASE SUBUNIT 7-RELATED"/>
    <property type="match status" value="1"/>
</dbReference>
<dbReference type="Pfam" id="PF01058">
    <property type="entry name" value="Oxidored_q6"/>
    <property type="match status" value="1"/>
</dbReference>
<dbReference type="InterPro" id="IPR052375">
    <property type="entry name" value="Complex_I_20kDa-like"/>
</dbReference>
<protein>
    <submittedName>
        <fullName evidence="8">NADH-quinone oxidoreductase subunit NuoB</fullName>
        <ecNumber evidence="8">1.6.5.11</ecNumber>
    </submittedName>
</protein>
<dbReference type="Gene3D" id="3.40.50.12280">
    <property type="match status" value="1"/>
</dbReference>
<proteinExistence type="inferred from homology"/>
<evidence type="ECO:0000256" key="3">
    <source>
        <dbReference type="ARBA" id="ARBA00022485"/>
    </source>
</evidence>
<dbReference type="InterPro" id="IPR006137">
    <property type="entry name" value="NADH_UbQ_OxRdtase-like_20kDa"/>
</dbReference>
<sequence>MLKLMLRKLKMGRLTEKVGNSLISKISSDLPASFRQSLQIRHLACGSCNACDWEMTALGNSLYDHQHFGIDFVASPRHADLLMCTGPGATQLLNAAHETYEAMAKPKWVMAVGDCAINGGVFKGAYASAGGIDKVLPVDFKVPGCPPSPDDLMKALLGAMGKKVHSVASRS</sequence>
<evidence type="ECO:0000259" key="7">
    <source>
        <dbReference type="Pfam" id="PF01058"/>
    </source>
</evidence>
<dbReference type="Proteomes" id="UP000298460">
    <property type="component" value="Unassembled WGS sequence"/>
</dbReference>
<accession>A0A4Z0R7Q3</accession>
<comment type="cofactor">
    <cofactor evidence="1">
        <name>[4Fe-4S] cluster</name>
        <dbReference type="ChEBI" id="CHEBI:49883"/>
    </cofactor>
</comment>
<gene>
    <name evidence="8" type="primary">nuoB</name>
    <name evidence="8" type="ORF">E4K67_12830</name>
</gene>
<keyword evidence="9" id="KW-1185">Reference proteome</keyword>
<dbReference type="PROSITE" id="PS01150">
    <property type="entry name" value="COMPLEX1_20K"/>
    <property type="match status" value="1"/>
</dbReference>
<dbReference type="GO" id="GO:0051539">
    <property type="term" value="F:4 iron, 4 sulfur cluster binding"/>
    <property type="evidence" value="ECO:0007669"/>
    <property type="project" value="UniProtKB-KW"/>
</dbReference>
<dbReference type="AlphaFoldDB" id="A0A4Z0R7Q3"/>
<keyword evidence="6" id="KW-0411">Iron-sulfur</keyword>
<comment type="similarity">
    <text evidence="2">Belongs to the complex I 20 kDa subunit family.</text>
</comment>
<dbReference type="OrthoDB" id="9786737at2"/>
<feature type="domain" description="NADH:ubiquinone oxidoreductase-like 20kDa subunit" evidence="7">
    <location>
        <begin position="48"/>
        <end position="157"/>
    </location>
</feature>
<name>A0A4Z0R7Q3_9FIRM</name>
<dbReference type="GO" id="GO:0016491">
    <property type="term" value="F:oxidoreductase activity"/>
    <property type="evidence" value="ECO:0007669"/>
    <property type="project" value="UniProtKB-KW"/>
</dbReference>
<dbReference type="GO" id="GO:0046872">
    <property type="term" value="F:metal ion binding"/>
    <property type="evidence" value="ECO:0007669"/>
    <property type="project" value="UniProtKB-KW"/>
</dbReference>
<dbReference type="GO" id="GO:0048038">
    <property type="term" value="F:quinone binding"/>
    <property type="evidence" value="ECO:0007669"/>
    <property type="project" value="InterPro"/>
</dbReference>
<evidence type="ECO:0000256" key="2">
    <source>
        <dbReference type="ARBA" id="ARBA00009173"/>
    </source>
</evidence>
<dbReference type="RefSeq" id="WP_135547304.1">
    <property type="nucleotide sequence ID" value="NZ_SPQQ01000004.1"/>
</dbReference>
<dbReference type="SUPFAM" id="SSF56770">
    <property type="entry name" value="HydA/Nqo6-like"/>
    <property type="match status" value="1"/>
</dbReference>
<evidence type="ECO:0000256" key="4">
    <source>
        <dbReference type="ARBA" id="ARBA00022723"/>
    </source>
</evidence>
<evidence type="ECO:0000256" key="6">
    <source>
        <dbReference type="ARBA" id="ARBA00023014"/>
    </source>
</evidence>
<evidence type="ECO:0000313" key="9">
    <source>
        <dbReference type="Proteomes" id="UP000298460"/>
    </source>
</evidence>
<keyword evidence="8" id="KW-0560">Oxidoreductase</keyword>